<name>A0A5P1FDY1_ASPOF</name>
<dbReference type="AlphaFoldDB" id="A0A5P1FDY1"/>
<protein>
    <submittedName>
        <fullName evidence="2">Uncharacterized protein</fullName>
    </submittedName>
</protein>
<evidence type="ECO:0000256" key="1">
    <source>
        <dbReference type="SAM" id="SignalP"/>
    </source>
</evidence>
<organism evidence="2 3">
    <name type="scientific">Asparagus officinalis</name>
    <name type="common">Garden asparagus</name>
    <dbReference type="NCBI Taxonomy" id="4686"/>
    <lineage>
        <taxon>Eukaryota</taxon>
        <taxon>Viridiplantae</taxon>
        <taxon>Streptophyta</taxon>
        <taxon>Embryophyta</taxon>
        <taxon>Tracheophyta</taxon>
        <taxon>Spermatophyta</taxon>
        <taxon>Magnoliopsida</taxon>
        <taxon>Liliopsida</taxon>
        <taxon>Asparagales</taxon>
        <taxon>Asparagaceae</taxon>
        <taxon>Asparagoideae</taxon>
        <taxon>Asparagus</taxon>
    </lineage>
</organism>
<dbReference type="Gramene" id="ONK76568">
    <property type="protein sequence ID" value="ONK76568"/>
    <property type="gene ID" value="A4U43_C03F29670"/>
</dbReference>
<keyword evidence="1" id="KW-0732">Signal</keyword>
<evidence type="ECO:0000313" key="2">
    <source>
        <dbReference type="EMBL" id="ONK76568.1"/>
    </source>
</evidence>
<evidence type="ECO:0000313" key="3">
    <source>
        <dbReference type="Proteomes" id="UP000243459"/>
    </source>
</evidence>
<gene>
    <name evidence="2" type="ORF">A4U43_C03F29670</name>
</gene>
<dbReference type="Proteomes" id="UP000243459">
    <property type="component" value="Chromosome 3"/>
</dbReference>
<feature type="chain" id="PRO_5024374063" evidence="1">
    <location>
        <begin position="25"/>
        <end position="79"/>
    </location>
</feature>
<sequence>MASKTFLILATLLISSFIVPLAVAEAETDSVRCGHQSISAVRAGWTEENAQIHFAGPRKMLQQSSYYRTRPCDPSIQYC</sequence>
<accession>A0A5P1FDY1</accession>
<dbReference type="EMBL" id="CM007383">
    <property type="protein sequence ID" value="ONK76568.1"/>
    <property type="molecule type" value="Genomic_DNA"/>
</dbReference>
<reference evidence="3" key="1">
    <citation type="journal article" date="2017" name="Nat. Commun.">
        <title>The asparagus genome sheds light on the origin and evolution of a young Y chromosome.</title>
        <authorList>
            <person name="Harkess A."/>
            <person name="Zhou J."/>
            <person name="Xu C."/>
            <person name="Bowers J.E."/>
            <person name="Van der Hulst R."/>
            <person name="Ayyampalayam S."/>
            <person name="Mercati F."/>
            <person name="Riccardi P."/>
            <person name="McKain M.R."/>
            <person name="Kakrana A."/>
            <person name="Tang H."/>
            <person name="Ray J."/>
            <person name="Groenendijk J."/>
            <person name="Arikit S."/>
            <person name="Mathioni S.M."/>
            <person name="Nakano M."/>
            <person name="Shan H."/>
            <person name="Telgmann-Rauber A."/>
            <person name="Kanno A."/>
            <person name="Yue Z."/>
            <person name="Chen H."/>
            <person name="Li W."/>
            <person name="Chen Y."/>
            <person name="Xu X."/>
            <person name="Zhang Y."/>
            <person name="Luo S."/>
            <person name="Chen H."/>
            <person name="Gao J."/>
            <person name="Mao Z."/>
            <person name="Pires J.C."/>
            <person name="Luo M."/>
            <person name="Kudrna D."/>
            <person name="Wing R.A."/>
            <person name="Meyers B.C."/>
            <person name="Yi K."/>
            <person name="Kong H."/>
            <person name="Lavrijsen P."/>
            <person name="Sunseri F."/>
            <person name="Falavigna A."/>
            <person name="Ye Y."/>
            <person name="Leebens-Mack J.H."/>
            <person name="Chen G."/>
        </authorList>
    </citation>
    <scope>NUCLEOTIDE SEQUENCE [LARGE SCALE GENOMIC DNA]</scope>
    <source>
        <strain evidence="3">cv. DH0086</strain>
    </source>
</reference>
<feature type="signal peptide" evidence="1">
    <location>
        <begin position="1"/>
        <end position="24"/>
    </location>
</feature>
<keyword evidence="3" id="KW-1185">Reference proteome</keyword>
<proteinExistence type="predicted"/>